<organism evidence="2 3">
    <name type="scientific">Fusarium solani</name>
    <name type="common">Filamentous fungus</name>
    <dbReference type="NCBI Taxonomy" id="169388"/>
    <lineage>
        <taxon>Eukaryota</taxon>
        <taxon>Fungi</taxon>
        <taxon>Dikarya</taxon>
        <taxon>Ascomycota</taxon>
        <taxon>Pezizomycotina</taxon>
        <taxon>Sordariomycetes</taxon>
        <taxon>Hypocreomycetidae</taxon>
        <taxon>Hypocreales</taxon>
        <taxon>Nectriaceae</taxon>
        <taxon>Fusarium</taxon>
        <taxon>Fusarium solani species complex</taxon>
    </lineage>
</organism>
<dbReference type="Pfam" id="PF24870">
    <property type="entry name" value="DUF7735"/>
    <property type="match status" value="1"/>
</dbReference>
<dbReference type="InterPro" id="IPR056637">
    <property type="entry name" value="DUF7735"/>
</dbReference>
<dbReference type="OrthoDB" id="4940591at2759"/>
<gene>
    <name evidence="2" type="ORF">B0J15DRAFT_529821</name>
</gene>
<evidence type="ECO:0000259" key="1">
    <source>
        <dbReference type="Pfam" id="PF24870"/>
    </source>
</evidence>
<dbReference type="Proteomes" id="UP000736672">
    <property type="component" value="Unassembled WGS sequence"/>
</dbReference>
<dbReference type="PANTHER" id="PTHR42029">
    <property type="entry name" value="AN04G07800"/>
    <property type="match status" value="1"/>
</dbReference>
<feature type="domain" description="DUF7735" evidence="1">
    <location>
        <begin position="23"/>
        <end position="168"/>
    </location>
</feature>
<protein>
    <recommendedName>
        <fullName evidence="1">DUF7735 domain-containing protein</fullName>
    </recommendedName>
</protein>
<reference evidence="2" key="1">
    <citation type="journal article" date="2021" name="Nat. Commun.">
        <title>Genetic determinants of endophytism in the Arabidopsis root mycobiome.</title>
        <authorList>
            <person name="Mesny F."/>
            <person name="Miyauchi S."/>
            <person name="Thiergart T."/>
            <person name="Pickel B."/>
            <person name="Atanasova L."/>
            <person name="Karlsson M."/>
            <person name="Huettel B."/>
            <person name="Barry K.W."/>
            <person name="Haridas S."/>
            <person name="Chen C."/>
            <person name="Bauer D."/>
            <person name="Andreopoulos W."/>
            <person name="Pangilinan J."/>
            <person name="LaButti K."/>
            <person name="Riley R."/>
            <person name="Lipzen A."/>
            <person name="Clum A."/>
            <person name="Drula E."/>
            <person name="Henrissat B."/>
            <person name="Kohler A."/>
            <person name="Grigoriev I.V."/>
            <person name="Martin F.M."/>
            <person name="Hacquard S."/>
        </authorList>
    </citation>
    <scope>NUCLEOTIDE SEQUENCE</scope>
    <source>
        <strain evidence="2">FSSC 5 MPI-SDFR-AT-0091</strain>
    </source>
</reference>
<keyword evidence="3" id="KW-1185">Reference proteome</keyword>
<accession>A0A9P9JVW0</accession>
<evidence type="ECO:0000313" key="3">
    <source>
        <dbReference type="Proteomes" id="UP000736672"/>
    </source>
</evidence>
<evidence type="ECO:0000313" key="2">
    <source>
        <dbReference type="EMBL" id="KAH7234420.1"/>
    </source>
</evidence>
<dbReference type="PANTHER" id="PTHR42029:SF2">
    <property type="entry name" value="WAX SYNTHASE DOMAIN-CONTAINING PROTEIN"/>
    <property type="match status" value="1"/>
</dbReference>
<name>A0A9P9JVW0_FUSSL</name>
<sequence>MKPTTAIPSLHVTGSIASLFDTILPTERPTITSDPPECTTRSFESFFDVHKPTGELDSAFLSFGSELNKGCESTFIDVMGRSACTNPPRSKVCSFSDYVPSTLLSEYWSFGGVASSWWAEHSSQAVENAAYCPNRWYRAMKAVPYGEVWLNDTLAIVGCYVAAHATSTSTDNKAPTATSGIGVSQTGVKATITAENSNGGSRGQNVELWAVTAAGFAVAAVNWLQS</sequence>
<dbReference type="EMBL" id="JAGTJS010000025">
    <property type="protein sequence ID" value="KAH7234420.1"/>
    <property type="molecule type" value="Genomic_DNA"/>
</dbReference>
<comment type="caution">
    <text evidence="2">The sequence shown here is derived from an EMBL/GenBank/DDBJ whole genome shotgun (WGS) entry which is preliminary data.</text>
</comment>
<proteinExistence type="predicted"/>
<dbReference type="AlphaFoldDB" id="A0A9P9JVW0"/>